<accession>A0ABV1A8C4</accession>
<name>A0ABV1A8C4_9TELE</name>
<proteinExistence type="predicted"/>
<evidence type="ECO:0000313" key="3">
    <source>
        <dbReference type="Proteomes" id="UP001469553"/>
    </source>
</evidence>
<comment type="caution">
    <text evidence="2">The sequence shown here is derived from an EMBL/GenBank/DDBJ whole genome shotgun (WGS) entry which is preliminary data.</text>
</comment>
<sequence>MEEDKKIKEHLERHIDVSSSRGPAPPLDHTVGGKVGTGGHLKTGNRRQRQSFVEKAFNQQGDCVNLRPRERNPSAKQFPGRLQGFMGLELTITSECRSLTGGNYYLHINEGMRI</sequence>
<feature type="region of interest" description="Disordered" evidence="1">
    <location>
        <begin position="1"/>
        <end position="47"/>
    </location>
</feature>
<dbReference type="EMBL" id="JAHRIP010085752">
    <property type="protein sequence ID" value="MEQ2314784.1"/>
    <property type="molecule type" value="Genomic_DNA"/>
</dbReference>
<evidence type="ECO:0000256" key="1">
    <source>
        <dbReference type="SAM" id="MobiDB-lite"/>
    </source>
</evidence>
<dbReference type="Proteomes" id="UP001469553">
    <property type="component" value="Unassembled WGS sequence"/>
</dbReference>
<gene>
    <name evidence="2" type="ORF">AMECASPLE_015664</name>
</gene>
<feature type="compositionally biased region" description="Basic and acidic residues" evidence="1">
    <location>
        <begin position="1"/>
        <end position="16"/>
    </location>
</feature>
<organism evidence="2 3">
    <name type="scientific">Ameca splendens</name>
    <dbReference type="NCBI Taxonomy" id="208324"/>
    <lineage>
        <taxon>Eukaryota</taxon>
        <taxon>Metazoa</taxon>
        <taxon>Chordata</taxon>
        <taxon>Craniata</taxon>
        <taxon>Vertebrata</taxon>
        <taxon>Euteleostomi</taxon>
        <taxon>Actinopterygii</taxon>
        <taxon>Neopterygii</taxon>
        <taxon>Teleostei</taxon>
        <taxon>Neoteleostei</taxon>
        <taxon>Acanthomorphata</taxon>
        <taxon>Ovalentaria</taxon>
        <taxon>Atherinomorphae</taxon>
        <taxon>Cyprinodontiformes</taxon>
        <taxon>Goodeidae</taxon>
        <taxon>Ameca</taxon>
    </lineage>
</organism>
<reference evidence="2 3" key="1">
    <citation type="submission" date="2021-06" db="EMBL/GenBank/DDBJ databases">
        <authorList>
            <person name="Palmer J.M."/>
        </authorList>
    </citation>
    <scope>NUCLEOTIDE SEQUENCE [LARGE SCALE GENOMIC DNA]</scope>
    <source>
        <strain evidence="2 3">AS_MEX2019</strain>
        <tissue evidence="2">Muscle</tissue>
    </source>
</reference>
<protein>
    <submittedName>
        <fullName evidence="2">Uncharacterized protein</fullName>
    </submittedName>
</protein>
<evidence type="ECO:0000313" key="2">
    <source>
        <dbReference type="EMBL" id="MEQ2314784.1"/>
    </source>
</evidence>
<keyword evidence="3" id="KW-1185">Reference proteome</keyword>